<evidence type="ECO:0000256" key="3">
    <source>
        <dbReference type="ARBA" id="ARBA00022989"/>
    </source>
</evidence>
<protein>
    <submittedName>
        <fullName evidence="7">CvpA family protein</fullName>
    </submittedName>
</protein>
<feature type="transmembrane region" description="Helical" evidence="6">
    <location>
        <begin position="56"/>
        <end position="77"/>
    </location>
</feature>
<keyword evidence="8" id="KW-1185">Reference proteome</keyword>
<gene>
    <name evidence="7" type="ORF">PUV54_11445</name>
</gene>
<dbReference type="AlphaFoldDB" id="A0AAF0CEQ3"/>
<dbReference type="GO" id="GO:0016020">
    <property type="term" value="C:membrane"/>
    <property type="evidence" value="ECO:0007669"/>
    <property type="project" value="UniProtKB-SubCell"/>
</dbReference>
<evidence type="ECO:0000256" key="1">
    <source>
        <dbReference type="ARBA" id="ARBA00004141"/>
    </source>
</evidence>
<dbReference type="Proteomes" id="UP001214043">
    <property type="component" value="Chromosome"/>
</dbReference>
<accession>A0AAF0CEQ3</accession>
<dbReference type="GO" id="GO:0009403">
    <property type="term" value="P:toxin biosynthetic process"/>
    <property type="evidence" value="ECO:0007669"/>
    <property type="project" value="InterPro"/>
</dbReference>
<evidence type="ECO:0000313" key="8">
    <source>
        <dbReference type="Proteomes" id="UP001214043"/>
    </source>
</evidence>
<dbReference type="PANTHER" id="PTHR36926">
    <property type="entry name" value="COLICIN V PRODUCTION PROTEIN"/>
    <property type="match status" value="1"/>
</dbReference>
<feature type="transmembrane region" description="Helical" evidence="6">
    <location>
        <begin position="97"/>
        <end position="118"/>
    </location>
</feature>
<feature type="compositionally biased region" description="Low complexity" evidence="5">
    <location>
        <begin position="190"/>
        <end position="201"/>
    </location>
</feature>
<dbReference type="RefSeq" id="WP_274492372.1">
    <property type="nucleotide sequence ID" value="NZ_CP118166.1"/>
</dbReference>
<dbReference type="EMBL" id="CP118166">
    <property type="protein sequence ID" value="WDI30569.1"/>
    <property type="molecule type" value="Genomic_DNA"/>
</dbReference>
<dbReference type="InterPro" id="IPR052719">
    <property type="entry name" value="CvpA-like"/>
</dbReference>
<evidence type="ECO:0000256" key="6">
    <source>
        <dbReference type="SAM" id="Phobius"/>
    </source>
</evidence>
<keyword evidence="4 6" id="KW-0472">Membrane</keyword>
<keyword evidence="3 6" id="KW-1133">Transmembrane helix</keyword>
<feature type="transmembrane region" description="Helical" evidence="6">
    <location>
        <begin position="27"/>
        <end position="49"/>
    </location>
</feature>
<dbReference type="InterPro" id="IPR003825">
    <property type="entry name" value="Colicin-V_CvpA"/>
</dbReference>
<dbReference type="PANTHER" id="PTHR36926:SF1">
    <property type="entry name" value="COLICIN V PRODUCTION PROTEIN"/>
    <property type="match status" value="1"/>
</dbReference>
<dbReference type="KEGG" id="hfl:PUV54_11445"/>
<evidence type="ECO:0000256" key="5">
    <source>
        <dbReference type="SAM" id="MobiDB-lite"/>
    </source>
</evidence>
<comment type="subcellular location">
    <subcellularLocation>
        <location evidence="1">Membrane</location>
        <topology evidence="1">Multi-pass membrane protein</topology>
    </subcellularLocation>
</comment>
<evidence type="ECO:0000256" key="4">
    <source>
        <dbReference type="ARBA" id="ARBA00023136"/>
    </source>
</evidence>
<evidence type="ECO:0000313" key="7">
    <source>
        <dbReference type="EMBL" id="WDI30569.1"/>
    </source>
</evidence>
<proteinExistence type="predicted"/>
<dbReference type="Pfam" id="PF02674">
    <property type="entry name" value="Colicin_V"/>
    <property type="match status" value="1"/>
</dbReference>
<sequence length="230" mass="24308">MFDLLFVVVVGLSTAFAVLRGGLRELSTLLALGIAGGLTLLFIEPLLAVTGQAGSFFGTAIIAAVLIAVFFLAAHIGLHIGLKRFPLEGRAALADRIGGGVFGFVRGLVLIGLGYLGYTYYIDEAKQPSEVQTAMTQPLASSMASWFETFTPETADLDAPIKLQSEEGVDATVSGYPRSDRNGLNEIVTTVTTTDPTISSTAPGAVEEPEEVEEDDLDAIADILQEDQPQ</sequence>
<reference evidence="7" key="1">
    <citation type="submission" date="2023-02" db="EMBL/GenBank/DDBJ databases">
        <title>Genome sequence of Hyphococcus flavus.</title>
        <authorList>
            <person name="Rong J.-C."/>
            <person name="Zhao Q."/>
            <person name="Yi M."/>
            <person name="Wu J.-Y."/>
        </authorList>
    </citation>
    <scope>NUCLEOTIDE SEQUENCE</scope>
    <source>
        <strain evidence="7">MCCC 1K03223</strain>
    </source>
</reference>
<organism evidence="7 8">
    <name type="scientific">Hyphococcus flavus</name>
    <dbReference type="NCBI Taxonomy" id="1866326"/>
    <lineage>
        <taxon>Bacteria</taxon>
        <taxon>Pseudomonadati</taxon>
        <taxon>Pseudomonadota</taxon>
        <taxon>Alphaproteobacteria</taxon>
        <taxon>Parvularculales</taxon>
        <taxon>Parvularculaceae</taxon>
        <taxon>Hyphococcus</taxon>
    </lineage>
</organism>
<evidence type="ECO:0000256" key="2">
    <source>
        <dbReference type="ARBA" id="ARBA00022692"/>
    </source>
</evidence>
<keyword evidence="2 6" id="KW-0812">Transmembrane</keyword>
<feature type="region of interest" description="Disordered" evidence="5">
    <location>
        <begin position="190"/>
        <end position="214"/>
    </location>
</feature>
<name>A0AAF0CEQ3_9PROT</name>